<dbReference type="AlphaFoldDB" id="A0A8J6XX60"/>
<dbReference type="Gene3D" id="3.40.50.2300">
    <property type="match status" value="1"/>
</dbReference>
<accession>A0A8J6XX60</accession>
<evidence type="ECO:0000256" key="3">
    <source>
        <dbReference type="PROSITE-ProRule" id="PRU00169"/>
    </source>
</evidence>
<keyword evidence="2" id="KW-0902">Two-component regulatory system</keyword>
<proteinExistence type="predicted"/>
<dbReference type="InterPro" id="IPR050595">
    <property type="entry name" value="Bact_response_regulator"/>
</dbReference>
<dbReference type="SMART" id="SM00448">
    <property type="entry name" value="REC"/>
    <property type="match status" value="1"/>
</dbReference>
<dbReference type="Proteomes" id="UP000648239">
    <property type="component" value="Unassembled WGS sequence"/>
</dbReference>
<organism evidence="6 7">
    <name type="scientific">Candidatus Polarisedimenticola svalbardensis</name>
    <dbReference type="NCBI Taxonomy" id="2886004"/>
    <lineage>
        <taxon>Bacteria</taxon>
        <taxon>Pseudomonadati</taxon>
        <taxon>Acidobacteriota</taxon>
        <taxon>Candidatus Polarisedimenticolia</taxon>
        <taxon>Candidatus Polarisedimenticolales</taxon>
        <taxon>Candidatus Polarisedimenticolaceae</taxon>
        <taxon>Candidatus Polarisedimenticola</taxon>
    </lineage>
</organism>
<sequence length="230" mass="25172">MAHTILLADDSITIRKVVELSFHDTDIRVESVSSGQEAVDRLPEMKPDLVLADVFMPGPTGYDLCRMIKDSENPVPVLLLRGAFEPFDDNRAEACGSDGHLVKPFEARALVEMVTALLQRAEDPVDQISAALEESERETLEAEALLDDLADEAAFSTGPAVELDVADIPAEEIPAVEEPSGDSGEAALRQALANASEEIIREIAWEVVPELAEALIRERIRELEREKSET</sequence>
<dbReference type="SUPFAM" id="SSF52172">
    <property type="entry name" value="CheY-like"/>
    <property type="match status" value="1"/>
</dbReference>
<evidence type="ECO:0000259" key="5">
    <source>
        <dbReference type="PROSITE" id="PS50110"/>
    </source>
</evidence>
<dbReference type="EMBL" id="JACXWD010000002">
    <property type="protein sequence ID" value="MBD3866715.1"/>
    <property type="molecule type" value="Genomic_DNA"/>
</dbReference>
<keyword evidence="4" id="KW-0175">Coiled coil</keyword>
<comment type="caution">
    <text evidence="6">The sequence shown here is derived from an EMBL/GenBank/DDBJ whole genome shotgun (WGS) entry which is preliminary data.</text>
</comment>
<evidence type="ECO:0000313" key="6">
    <source>
        <dbReference type="EMBL" id="MBD3866715.1"/>
    </source>
</evidence>
<name>A0A8J6XX60_9BACT</name>
<dbReference type="PANTHER" id="PTHR44591:SF14">
    <property type="entry name" value="PROTEIN PILG"/>
    <property type="match status" value="1"/>
</dbReference>
<dbReference type="InterPro" id="IPR011006">
    <property type="entry name" value="CheY-like_superfamily"/>
</dbReference>
<dbReference type="PANTHER" id="PTHR44591">
    <property type="entry name" value="STRESS RESPONSE REGULATOR PROTEIN 1"/>
    <property type="match status" value="1"/>
</dbReference>
<dbReference type="CDD" id="cd00156">
    <property type="entry name" value="REC"/>
    <property type="match status" value="1"/>
</dbReference>
<dbReference type="GO" id="GO:0000160">
    <property type="term" value="P:phosphorelay signal transduction system"/>
    <property type="evidence" value="ECO:0007669"/>
    <property type="project" value="UniProtKB-KW"/>
</dbReference>
<dbReference type="Pfam" id="PF00072">
    <property type="entry name" value="Response_reg"/>
    <property type="match status" value="1"/>
</dbReference>
<protein>
    <submittedName>
        <fullName evidence="6">Response regulator</fullName>
    </submittedName>
</protein>
<evidence type="ECO:0000256" key="1">
    <source>
        <dbReference type="ARBA" id="ARBA00022553"/>
    </source>
</evidence>
<keyword evidence="1 3" id="KW-0597">Phosphoprotein</keyword>
<reference evidence="6 7" key="1">
    <citation type="submission" date="2020-08" db="EMBL/GenBank/DDBJ databases">
        <title>Acidobacteriota in marine sediments use diverse sulfur dissimilation pathways.</title>
        <authorList>
            <person name="Wasmund K."/>
        </authorList>
    </citation>
    <scope>NUCLEOTIDE SEQUENCE [LARGE SCALE GENOMIC DNA]</scope>
    <source>
        <strain evidence="6">MAG AM4</strain>
    </source>
</reference>
<feature type="coiled-coil region" evidence="4">
    <location>
        <begin position="118"/>
        <end position="152"/>
    </location>
</feature>
<dbReference type="PROSITE" id="PS50110">
    <property type="entry name" value="RESPONSE_REGULATORY"/>
    <property type="match status" value="1"/>
</dbReference>
<feature type="modified residue" description="4-aspartylphosphate" evidence="3">
    <location>
        <position position="53"/>
    </location>
</feature>
<feature type="domain" description="Response regulatory" evidence="5">
    <location>
        <begin position="4"/>
        <end position="118"/>
    </location>
</feature>
<gene>
    <name evidence="6" type="ORF">IFK94_01195</name>
</gene>
<evidence type="ECO:0000313" key="7">
    <source>
        <dbReference type="Proteomes" id="UP000648239"/>
    </source>
</evidence>
<evidence type="ECO:0000256" key="4">
    <source>
        <dbReference type="SAM" id="Coils"/>
    </source>
</evidence>
<dbReference type="InterPro" id="IPR001789">
    <property type="entry name" value="Sig_transdc_resp-reg_receiver"/>
</dbReference>
<evidence type="ECO:0000256" key="2">
    <source>
        <dbReference type="ARBA" id="ARBA00023012"/>
    </source>
</evidence>